<dbReference type="Gene3D" id="3.40.50.300">
    <property type="entry name" value="P-loop containing nucleotide triphosphate hydrolases"/>
    <property type="match status" value="1"/>
</dbReference>
<organism evidence="5 6">
    <name type="scientific">Eiseniibacteriota bacterium</name>
    <dbReference type="NCBI Taxonomy" id="2212470"/>
    <lineage>
        <taxon>Bacteria</taxon>
        <taxon>Candidatus Eiseniibacteriota</taxon>
    </lineage>
</organism>
<dbReference type="InterPro" id="IPR047661">
    <property type="entry name" value="IstB"/>
</dbReference>
<dbReference type="Pfam" id="PF01695">
    <property type="entry name" value="IstB_IS21"/>
    <property type="match status" value="1"/>
</dbReference>
<evidence type="ECO:0000256" key="1">
    <source>
        <dbReference type="ARBA" id="ARBA00008059"/>
    </source>
</evidence>
<dbReference type="PIRSF" id="PIRSF003073">
    <property type="entry name" value="DNAC_TnpB_IstB"/>
    <property type="match status" value="1"/>
</dbReference>
<keyword evidence="3" id="KW-0067">ATP-binding</keyword>
<dbReference type="InterPro" id="IPR002611">
    <property type="entry name" value="IstB_ATP-bd"/>
</dbReference>
<proteinExistence type="inferred from homology"/>
<dbReference type="InterPro" id="IPR003593">
    <property type="entry name" value="AAA+_ATPase"/>
</dbReference>
<reference evidence="5" key="1">
    <citation type="submission" date="2021-05" db="EMBL/GenBank/DDBJ databases">
        <title>Energy efficiency and biological interactions define the core microbiome of deep oligotrophic groundwater.</title>
        <authorList>
            <person name="Mehrshad M."/>
            <person name="Lopez-Fernandez M."/>
            <person name="Bell E."/>
            <person name="Bernier-Latmani R."/>
            <person name="Bertilsson S."/>
            <person name="Dopson M."/>
        </authorList>
    </citation>
    <scope>NUCLEOTIDE SEQUENCE</scope>
    <source>
        <strain evidence="5">Modern_marine.mb.64</strain>
    </source>
</reference>
<accession>A0A948S001</accession>
<keyword evidence="2" id="KW-0547">Nucleotide-binding</keyword>
<dbReference type="PANTHER" id="PTHR30050">
    <property type="entry name" value="CHROMOSOMAL REPLICATION INITIATOR PROTEIN DNAA"/>
    <property type="match status" value="1"/>
</dbReference>
<protein>
    <submittedName>
        <fullName evidence="5">IS21-like element helper ATPase IstB</fullName>
    </submittedName>
</protein>
<dbReference type="EMBL" id="JAHJDP010000110">
    <property type="protein sequence ID" value="MBU2693076.1"/>
    <property type="molecule type" value="Genomic_DNA"/>
</dbReference>
<evidence type="ECO:0000256" key="2">
    <source>
        <dbReference type="ARBA" id="ARBA00022741"/>
    </source>
</evidence>
<dbReference type="AlphaFoldDB" id="A0A948S001"/>
<feature type="domain" description="AAA+ ATPase" evidence="4">
    <location>
        <begin position="96"/>
        <end position="229"/>
    </location>
</feature>
<evidence type="ECO:0000256" key="3">
    <source>
        <dbReference type="ARBA" id="ARBA00022840"/>
    </source>
</evidence>
<dbReference type="PANTHER" id="PTHR30050:SF4">
    <property type="entry name" value="ATP-BINDING PROTEIN RV3427C IN INSERTION SEQUENCE-RELATED"/>
    <property type="match status" value="1"/>
</dbReference>
<comment type="caution">
    <text evidence="5">The sequence shown here is derived from an EMBL/GenBank/DDBJ whole genome shotgun (WGS) entry which is preliminary data.</text>
</comment>
<evidence type="ECO:0000259" key="4">
    <source>
        <dbReference type="SMART" id="SM00382"/>
    </source>
</evidence>
<evidence type="ECO:0000313" key="6">
    <source>
        <dbReference type="Proteomes" id="UP000777784"/>
    </source>
</evidence>
<evidence type="ECO:0000313" key="5">
    <source>
        <dbReference type="EMBL" id="MBU2693076.1"/>
    </source>
</evidence>
<sequence length="254" mass="28627">MSTLTEQLAALGLRHTATHLDDTVALATRKRWSPTQLLEYIAETEDGERSRRSLERRLARSRIGRFKSMADFDWGWPKKIDREAVEAALRLDFLQESHNLVLVAPQGLGKTMIAQNVAYQAVLAGHPVLFLTAAQLLLDLCSQDSARGLDAKFRHYSSASLLVVDEIGYLSYDNRNADLLFQIISRRYERKSLVLTTNLAFSQWPGIFPNATSATALIDRVIHHAEIIAIEGESFRKREAEAAQKRRRSKPPTA</sequence>
<comment type="similarity">
    <text evidence="1">Belongs to the IS21/IS1162 putative ATP-binding protein family.</text>
</comment>
<dbReference type="SMART" id="SM00382">
    <property type="entry name" value="AAA"/>
    <property type="match status" value="1"/>
</dbReference>
<dbReference type="SUPFAM" id="SSF52540">
    <property type="entry name" value="P-loop containing nucleoside triphosphate hydrolases"/>
    <property type="match status" value="1"/>
</dbReference>
<dbReference type="InterPro" id="IPR027417">
    <property type="entry name" value="P-loop_NTPase"/>
</dbReference>
<gene>
    <name evidence="5" type="primary">istB</name>
    <name evidence="5" type="ORF">KJ970_19340</name>
</gene>
<dbReference type="Proteomes" id="UP000777784">
    <property type="component" value="Unassembled WGS sequence"/>
</dbReference>
<dbReference type="NCBIfam" id="NF038214">
    <property type="entry name" value="IS21_help_AAA"/>
    <property type="match status" value="1"/>
</dbReference>
<name>A0A948S001_UNCEI</name>
<dbReference type="CDD" id="cd00009">
    <property type="entry name" value="AAA"/>
    <property type="match status" value="1"/>
</dbReference>
<dbReference type="GO" id="GO:0005524">
    <property type="term" value="F:ATP binding"/>
    <property type="evidence" value="ECO:0007669"/>
    <property type="project" value="UniProtKB-KW"/>
</dbReference>
<dbReference type="GO" id="GO:0006260">
    <property type="term" value="P:DNA replication"/>
    <property type="evidence" value="ECO:0007669"/>
    <property type="project" value="TreeGrafter"/>
</dbReference>
<dbReference type="InterPro" id="IPR028350">
    <property type="entry name" value="DNAC/IstB-like"/>
</dbReference>